<comment type="caution">
    <text evidence="6">The sequence shown here is derived from an EMBL/GenBank/DDBJ whole genome shotgun (WGS) entry which is preliminary data.</text>
</comment>
<reference evidence="6" key="1">
    <citation type="submission" date="2022-12" db="EMBL/GenBank/DDBJ databases">
        <title>Bacterial isolates from different developmental stages of Nematostella vectensis.</title>
        <authorList>
            <person name="Fraune S."/>
        </authorList>
    </citation>
    <scope>NUCLEOTIDE SEQUENCE</scope>
    <source>
        <strain evidence="6">G21630-S1</strain>
    </source>
</reference>
<accession>A0ABT4LIX2</accession>
<dbReference type="EMBL" id="JAPWGY010000003">
    <property type="protein sequence ID" value="MCZ4281027.1"/>
    <property type="molecule type" value="Genomic_DNA"/>
</dbReference>
<evidence type="ECO:0000313" key="6">
    <source>
        <dbReference type="EMBL" id="MCZ4281027.1"/>
    </source>
</evidence>
<evidence type="ECO:0000256" key="2">
    <source>
        <dbReference type="ARBA" id="ARBA00022692"/>
    </source>
</evidence>
<evidence type="ECO:0000259" key="5">
    <source>
        <dbReference type="Pfam" id="PF06803"/>
    </source>
</evidence>
<evidence type="ECO:0000256" key="1">
    <source>
        <dbReference type="ARBA" id="ARBA00004127"/>
    </source>
</evidence>
<protein>
    <submittedName>
        <fullName evidence="6">YkvA family protein</fullName>
    </submittedName>
</protein>
<name>A0ABT4LIX2_9PROT</name>
<keyword evidence="4" id="KW-0472">Membrane</keyword>
<dbReference type="PIRSF" id="PIRSF031804">
    <property type="entry name" value="UCP031804"/>
    <property type="match status" value="1"/>
</dbReference>
<feature type="domain" description="DUF1232" evidence="5">
    <location>
        <begin position="63"/>
        <end position="98"/>
    </location>
</feature>
<comment type="subcellular location">
    <subcellularLocation>
        <location evidence="1">Endomembrane system</location>
        <topology evidence="1">Multi-pass membrane protein</topology>
    </subcellularLocation>
</comment>
<sequence>MRLFQFRKPDPVRADQKLLSSDEKLVKQGFLKKLRRVIGKIAFAEDLVAAYYCAFDPKTPLRVKAILMAALAYFVVPADLVPDFLLGFGFTDDLSVLIAAISTVREHVRVEHFQKAQALLEKESDPSSDN</sequence>
<evidence type="ECO:0000256" key="3">
    <source>
        <dbReference type="ARBA" id="ARBA00022989"/>
    </source>
</evidence>
<dbReference type="RefSeq" id="WP_269423210.1">
    <property type="nucleotide sequence ID" value="NZ_JAPWGY010000003.1"/>
</dbReference>
<keyword evidence="7" id="KW-1185">Reference proteome</keyword>
<evidence type="ECO:0000313" key="7">
    <source>
        <dbReference type="Proteomes" id="UP001069802"/>
    </source>
</evidence>
<evidence type="ECO:0000256" key="4">
    <source>
        <dbReference type="ARBA" id="ARBA00023136"/>
    </source>
</evidence>
<keyword evidence="3" id="KW-1133">Transmembrane helix</keyword>
<organism evidence="6 7">
    <name type="scientific">Kiloniella laminariae</name>
    <dbReference type="NCBI Taxonomy" id="454162"/>
    <lineage>
        <taxon>Bacteria</taxon>
        <taxon>Pseudomonadati</taxon>
        <taxon>Pseudomonadota</taxon>
        <taxon>Alphaproteobacteria</taxon>
        <taxon>Rhodospirillales</taxon>
        <taxon>Kiloniellaceae</taxon>
        <taxon>Kiloniella</taxon>
    </lineage>
</organism>
<dbReference type="InterPro" id="IPR010652">
    <property type="entry name" value="DUF1232"/>
</dbReference>
<dbReference type="InterPro" id="IPR016983">
    <property type="entry name" value="UCP031804"/>
</dbReference>
<dbReference type="Pfam" id="PF06803">
    <property type="entry name" value="DUF1232"/>
    <property type="match status" value="1"/>
</dbReference>
<proteinExistence type="predicted"/>
<dbReference type="Proteomes" id="UP001069802">
    <property type="component" value="Unassembled WGS sequence"/>
</dbReference>
<gene>
    <name evidence="6" type="ORF">O4H49_09580</name>
</gene>
<keyword evidence="2" id="KW-0812">Transmembrane</keyword>